<evidence type="ECO:0000313" key="2">
    <source>
        <dbReference type="EMBL" id="EPD28210.1"/>
    </source>
</evidence>
<reference evidence="2 3" key="1">
    <citation type="submission" date="2013-05" db="EMBL/GenBank/DDBJ databases">
        <title>The Genome Sequence of Actinobaculum schaalii FB123-CNA2.</title>
        <authorList>
            <consortium name="The Broad Institute Genomics Platform"/>
            <person name="Earl A."/>
            <person name="Ward D."/>
            <person name="Feldgarden M."/>
            <person name="Gevers D."/>
            <person name="Saerens B."/>
            <person name="Vaneechoutte M."/>
            <person name="Walker B."/>
            <person name="Young S."/>
            <person name="Zeng Q."/>
            <person name="Gargeya S."/>
            <person name="Fitzgerald M."/>
            <person name="Haas B."/>
            <person name="Abouelleil A."/>
            <person name="Allen A.W."/>
            <person name="Alvarado L."/>
            <person name="Arachchi H.M."/>
            <person name="Berlin A.M."/>
            <person name="Chapman S.B."/>
            <person name="Gainer-Dewar J."/>
            <person name="Goldberg J."/>
            <person name="Griggs A."/>
            <person name="Gujja S."/>
            <person name="Hansen M."/>
            <person name="Howarth C."/>
            <person name="Imamovic A."/>
            <person name="Ireland A."/>
            <person name="Larimer J."/>
            <person name="McCowan C."/>
            <person name="Murphy C."/>
            <person name="Pearson M."/>
            <person name="Poon T.W."/>
            <person name="Priest M."/>
            <person name="Roberts A."/>
            <person name="Saif S."/>
            <person name="Shea T."/>
            <person name="Sisk P."/>
            <person name="Sykes S."/>
            <person name="Wortman J."/>
            <person name="Nusbaum C."/>
            <person name="Birren B."/>
        </authorList>
    </citation>
    <scope>NUCLEOTIDE SEQUENCE [LARGE SCALE GENOMIC DNA]</scope>
    <source>
        <strain evidence="2 3">FB123-CNA-2</strain>
    </source>
</reference>
<feature type="transmembrane region" description="Helical" evidence="1">
    <location>
        <begin position="47"/>
        <end position="66"/>
    </location>
</feature>
<keyword evidence="3" id="KW-1185">Reference proteome</keyword>
<organism evidence="2 3">
    <name type="scientific">Actinotignum schaalii FB123-CNA-2</name>
    <dbReference type="NCBI Taxonomy" id="883067"/>
    <lineage>
        <taxon>Bacteria</taxon>
        <taxon>Bacillati</taxon>
        <taxon>Actinomycetota</taxon>
        <taxon>Actinomycetes</taxon>
        <taxon>Actinomycetales</taxon>
        <taxon>Actinomycetaceae</taxon>
        <taxon>Actinotignum</taxon>
    </lineage>
</organism>
<evidence type="ECO:0008006" key="4">
    <source>
        <dbReference type="Google" id="ProtNLM"/>
    </source>
</evidence>
<protein>
    <recommendedName>
        <fullName evidence="4">ABC transporter domain-containing protein</fullName>
    </recommendedName>
</protein>
<name>S2VQB2_9ACTO</name>
<keyword evidence="1" id="KW-1133">Transmembrane helix</keyword>
<gene>
    <name evidence="2" type="ORF">HMPREF9237_00296</name>
</gene>
<dbReference type="Gene3D" id="3.40.50.300">
    <property type="entry name" value="P-loop containing nucleotide triphosphate hydrolases"/>
    <property type="match status" value="1"/>
</dbReference>
<dbReference type="InterPro" id="IPR027417">
    <property type="entry name" value="P-loop_NTPase"/>
</dbReference>
<dbReference type="EMBL" id="AGWM01000003">
    <property type="protein sequence ID" value="EPD28210.1"/>
    <property type="molecule type" value="Genomic_DNA"/>
</dbReference>
<comment type="caution">
    <text evidence="2">The sequence shown here is derived from an EMBL/GenBank/DDBJ whole genome shotgun (WGS) entry which is preliminary data.</text>
</comment>
<evidence type="ECO:0000313" key="3">
    <source>
        <dbReference type="Proteomes" id="UP000014393"/>
    </source>
</evidence>
<accession>S2VQB2</accession>
<dbReference type="PATRIC" id="fig|883067.3.peg.298"/>
<keyword evidence="1" id="KW-0472">Membrane</keyword>
<dbReference type="RefSeq" id="WP_016441942.1">
    <property type="nucleotide sequence ID" value="NZ_KE150262.1"/>
</dbReference>
<dbReference type="AlphaFoldDB" id="S2VQB2"/>
<sequence length="68" mass="7643">MAVDVIGLDFAYKAQQEQRIIFSGATASFSPGRFYALMGPSGSGKTVKSWLVVYLCSRIMIVILWFRY</sequence>
<dbReference type="SUPFAM" id="SSF52540">
    <property type="entry name" value="P-loop containing nucleoside triphosphate hydrolases"/>
    <property type="match status" value="1"/>
</dbReference>
<keyword evidence="1" id="KW-0812">Transmembrane</keyword>
<dbReference type="HOGENOM" id="CLU_2784609_0_0_11"/>
<dbReference type="Proteomes" id="UP000014393">
    <property type="component" value="Unassembled WGS sequence"/>
</dbReference>
<proteinExistence type="predicted"/>
<evidence type="ECO:0000256" key="1">
    <source>
        <dbReference type="SAM" id="Phobius"/>
    </source>
</evidence>